<dbReference type="AlphaFoldDB" id="A0AAV4B0P4"/>
<dbReference type="EMBL" id="BLXT01004527">
    <property type="protein sequence ID" value="GFO14155.1"/>
    <property type="molecule type" value="Genomic_DNA"/>
</dbReference>
<keyword evidence="1" id="KW-0732">Signal</keyword>
<protein>
    <submittedName>
        <fullName evidence="2">Uncharacterized protein</fullName>
    </submittedName>
</protein>
<evidence type="ECO:0000313" key="3">
    <source>
        <dbReference type="Proteomes" id="UP000735302"/>
    </source>
</evidence>
<feature type="chain" id="PRO_5043685686" evidence="1">
    <location>
        <begin position="21"/>
        <end position="120"/>
    </location>
</feature>
<accession>A0AAV4B0P4</accession>
<name>A0AAV4B0P4_9GAST</name>
<keyword evidence="3" id="KW-1185">Reference proteome</keyword>
<comment type="caution">
    <text evidence="2">The sequence shown here is derived from an EMBL/GenBank/DDBJ whole genome shotgun (WGS) entry which is preliminary data.</text>
</comment>
<evidence type="ECO:0000256" key="1">
    <source>
        <dbReference type="SAM" id="SignalP"/>
    </source>
</evidence>
<feature type="signal peptide" evidence="1">
    <location>
        <begin position="1"/>
        <end position="20"/>
    </location>
</feature>
<reference evidence="2 3" key="1">
    <citation type="journal article" date="2021" name="Elife">
        <title>Chloroplast acquisition without the gene transfer in kleptoplastic sea slugs, Plakobranchus ocellatus.</title>
        <authorList>
            <person name="Maeda T."/>
            <person name="Takahashi S."/>
            <person name="Yoshida T."/>
            <person name="Shimamura S."/>
            <person name="Takaki Y."/>
            <person name="Nagai Y."/>
            <person name="Toyoda A."/>
            <person name="Suzuki Y."/>
            <person name="Arimoto A."/>
            <person name="Ishii H."/>
            <person name="Satoh N."/>
            <person name="Nishiyama T."/>
            <person name="Hasebe M."/>
            <person name="Maruyama T."/>
            <person name="Minagawa J."/>
            <person name="Obokata J."/>
            <person name="Shigenobu S."/>
        </authorList>
    </citation>
    <scope>NUCLEOTIDE SEQUENCE [LARGE SCALE GENOMIC DNA]</scope>
</reference>
<proteinExistence type="predicted"/>
<sequence length="120" mass="13495">MSHFVTAKFSFSTFLYLLRCEPQCTMVTKFTRVLTPEIHRVVESMVGAQTGNPARFKGKERLTDPGIAGASIAAMTENFNKNVLQFCSVFSSAPFLKKSGWYMRGKTKSDDHNKSDFEIV</sequence>
<organism evidence="2 3">
    <name type="scientific">Plakobranchus ocellatus</name>
    <dbReference type="NCBI Taxonomy" id="259542"/>
    <lineage>
        <taxon>Eukaryota</taxon>
        <taxon>Metazoa</taxon>
        <taxon>Spiralia</taxon>
        <taxon>Lophotrochozoa</taxon>
        <taxon>Mollusca</taxon>
        <taxon>Gastropoda</taxon>
        <taxon>Heterobranchia</taxon>
        <taxon>Euthyneura</taxon>
        <taxon>Panpulmonata</taxon>
        <taxon>Sacoglossa</taxon>
        <taxon>Placobranchoidea</taxon>
        <taxon>Plakobranchidae</taxon>
        <taxon>Plakobranchus</taxon>
    </lineage>
</organism>
<dbReference type="Proteomes" id="UP000735302">
    <property type="component" value="Unassembled WGS sequence"/>
</dbReference>
<gene>
    <name evidence="2" type="ORF">PoB_004066000</name>
</gene>
<evidence type="ECO:0000313" key="2">
    <source>
        <dbReference type="EMBL" id="GFO14155.1"/>
    </source>
</evidence>